<keyword evidence="1" id="KW-1133">Transmembrane helix</keyword>
<evidence type="ECO:0000313" key="3">
    <source>
        <dbReference type="Proteomes" id="UP000076276"/>
    </source>
</evidence>
<dbReference type="PROSITE" id="PS00409">
    <property type="entry name" value="PROKAR_NTER_METHYL"/>
    <property type="match status" value="1"/>
</dbReference>
<accession>A0A151Y1K5</accession>
<dbReference type="NCBIfam" id="TIGR02532">
    <property type="entry name" value="IV_pilin_GFxxxE"/>
    <property type="match status" value="1"/>
</dbReference>
<sequence length="323" mass="35092">MKYSKGITLIELMVALVIGLIVIGAAMQLFLTGSINYSLQKNLGELQDNGNFGLNFIIKDIKLSNLDADLAVINDRNKYSGIVLTSLKSYSSLTPADLEVQSANLPLTLTNATADVDKLTRAKIGPSNVGDASDQLVIQYKAFDPNGFDCEGGGFTQEEIDQGTFVVQRYYLRPDGKTSDLALVCDAGRYKTLVETASLPAGISGLGEQSQIIMRRVDYFHVLLGVKQNNSDEFSYMTVDEYMGSSNALTKDGSPRPRIMSIQLGALVRGYDSVAGNDSMPTSFQVLNKKVSLSDSSAKEKYAREVVSQTVALRNGYGLMEDL</sequence>
<dbReference type="EMBL" id="LUAW01000021">
    <property type="protein sequence ID" value="KYQ71880.1"/>
    <property type="molecule type" value="Genomic_DNA"/>
</dbReference>
<dbReference type="Pfam" id="PF07963">
    <property type="entry name" value="N_methyl"/>
    <property type="match status" value="1"/>
</dbReference>
<proteinExistence type="predicted"/>
<dbReference type="GO" id="GO:0043683">
    <property type="term" value="P:type IV pilus assembly"/>
    <property type="evidence" value="ECO:0007669"/>
    <property type="project" value="InterPro"/>
</dbReference>
<dbReference type="Pfam" id="PF16074">
    <property type="entry name" value="PilW"/>
    <property type="match status" value="1"/>
</dbReference>
<dbReference type="RefSeq" id="WP_067669203.1">
    <property type="nucleotide sequence ID" value="NZ_CBCSIK010000004.1"/>
</dbReference>
<keyword evidence="1" id="KW-0812">Transmembrane</keyword>
<keyword evidence="3" id="KW-1185">Reference proteome</keyword>
<dbReference type="OrthoDB" id="6712892at2"/>
<evidence type="ECO:0000313" key="2">
    <source>
        <dbReference type="EMBL" id="KYQ71880.1"/>
    </source>
</evidence>
<keyword evidence="1" id="KW-0472">Membrane</keyword>
<reference evidence="2 3" key="1">
    <citation type="submission" date="2016-03" db="EMBL/GenBank/DDBJ databases">
        <title>Acinetobacter genomospecies 28 strain ANC 4149.</title>
        <authorList>
            <person name="Radolfova-Krizova L."/>
            <person name="Nemec A."/>
        </authorList>
    </citation>
    <scope>NUCLEOTIDE SEQUENCE [LARGE SCALE GENOMIC DNA]</scope>
    <source>
        <strain evidence="2 3">ANC 4149</strain>
    </source>
</reference>
<comment type="caution">
    <text evidence="2">The sequence shown here is derived from an EMBL/GenBank/DDBJ whole genome shotgun (WGS) entry which is preliminary data.</text>
</comment>
<dbReference type="Proteomes" id="UP000076276">
    <property type="component" value="Unassembled WGS sequence"/>
</dbReference>
<evidence type="ECO:0000256" key="1">
    <source>
        <dbReference type="SAM" id="Phobius"/>
    </source>
</evidence>
<dbReference type="STRING" id="1806892.AZH43_13080"/>
<organism evidence="2 3">
    <name type="scientific">Acinetobacter pragensis</name>
    <dbReference type="NCBI Taxonomy" id="1806892"/>
    <lineage>
        <taxon>Bacteria</taxon>
        <taxon>Pseudomonadati</taxon>
        <taxon>Pseudomonadota</taxon>
        <taxon>Gammaproteobacteria</taxon>
        <taxon>Moraxellales</taxon>
        <taxon>Moraxellaceae</taxon>
        <taxon>Acinetobacter</taxon>
    </lineage>
</organism>
<feature type="transmembrane region" description="Helical" evidence="1">
    <location>
        <begin position="12"/>
        <end position="31"/>
    </location>
</feature>
<gene>
    <name evidence="2" type="ORF">AZH43_13080</name>
</gene>
<dbReference type="InterPro" id="IPR032092">
    <property type="entry name" value="PilW"/>
</dbReference>
<dbReference type="AlphaFoldDB" id="A0A151Y1K5"/>
<protein>
    <submittedName>
        <fullName evidence="2">Type 4 pili biogenesis protein</fullName>
    </submittedName>
</protein>
<name>A0A151Y1K5_9GAMM</name>
<dbReference type="InterPro" id="IPR012902">
    <property type="entry name" value="N_methyl_site"/>
</dbReference>